<reference evidence="2 3" key="1">
    <citation type="submission" date="2019-04" db="EMBL/GenBank/DDBJ databases">
        <title>High contiguity whole genome sequence and gene annotation resource for two Venturia nashicola isolates.</title>
        <authorList>
            <person name="Prokchorchik M."/>
            <person name="Won K."/>
            <person name="Lee Y."/>
            <person name="Choi E.D."/>
            <person name="Segonzac C."/>
            <person name="Sohn K.H."/>
        </authorList>
    </citation>
    <scope>NUCLEOTIDE SEQUENCE [LARGE SCALE GENOMIC DNA]</scope>
    <source>
        <strain evidence="2 3">PRI2</strain>
    </source>
</reference>
<protein>
    <submittedName>
        <fullName evidence="2">WD repeat-containing protein 5</fullName>
    </submittedName>
</protein>
<dbReference type="Proteomes" id="UP000298493">
    <property type="component" value="Unassembled WGS sequence"/>
</dbReference>
<keyword evidence="3" id="KW-1185">Reference proteome</keyword>
<organism evidence="2 3">
    <name type="scientific">Venturia nashicola</name>
    <dbReference type="NCBI Taxonomy" id="86259"/>
    <lineage>
        <taxon>Eukaryota</taxon>
        <taxon>Fungi</taxon>
        <taxon>Dikarya</taxon>
        <taxon>Ascomycota</taxon>
        <taxon>Pezizomycotina</taxon>
        <taxon>Dothideomycetes</taxon>
        <taxon>Pleosporomycetidae</taxon>
        <taxon>Venturiales</taxon>
        <taxon>Venturiaceae</taxon>
        <taxon>Venturia</taxon>
    </lineage>
</organism>
<evidence type="ECO:0000313" key="2">
    <source>
        <dbReference type="EMBL" id="TID26686.1"/>
    </source>
</evidence>
<accession>A0A4Z1PKZ0</accession>
<comment type="caution">
    <text evidence="2">The sequence shown here is derived from an EMBL/GenBank/DDBJ whole genome shotgun (WGS) entry which is preliminary data.</text>
</comment>
<keyword evidence="1" id="KW-0732">Signal</keyword>
<gene>
    <name evidence="2" type="ORF">E6O75_ATG01179</name>
</gene>
<feature type="chain" id="PRO_5021388667" evidence="1">
    <location>
        <begin position="19"/>
        <end position="98"/>
    </location>
</feature>
<dbReference type="AlphaFoldDB" id="A0A4Z1PKZ0"/>
<dbReference type="EMBL" id="SNSC02000002">
    <property type="protein sequence ID" value="TID26686.1"/>
    <property type="molecule type" value="Genomic_DNA"/>
</dbReference>
<sequence length="98" mass="10795">MHFQTLLPAILFAQSSFAYFCCYQWKDENAFTSFHTYFSADGHGGKDTWNPFNGCTITINKQGNGCGQWTKTTTKACNADSPYVHIGVAPNSACTGRP</sequence>
<name>A0A4Z1PKZ0_9PEZI</name>
<feature type="signal peptide" evidence="1">
    <location>
        <begin position="1"/>
        <end position="18"/>
    </location>
</feature>
<proteinExistence type="predicted"/>
<evidence type="ECO:0000313" key="3">
    <source>
        <dbReference type="Proteomes" id="UP000298493"/>
    </source>
</evidence>
<evidence type="ECO:0000256" key="1">
    <source>
        <dbReference type="SAM" id="SignalP"/>
    </source>
</evidence>
<dbReference type="OrthoDB" id="10461245at2759"/>